<reference evidence="2 3" key="1">
    <citation type="submission" date="2022-10" db="EMBL/GenBank/DDBJ databases">
        <title>WGS assembly of Paspalum vaginatum 540-79.</title>
        <authorList>
            <person name="Sun G."/>
            <person name="Wase N."/>
            <person name="Shu S."/>
            <person name="Jenkins J."/>
            <person name="Zhou B."/>
            <person name="Torres-Rodriguez J."/>
            <person name="Chen C."/>
            <person name="Sandor L."/>
            <person name="Plott C."/>
            <person name="Yoshinga Y."/>
            <person name="Daum C."/>
            <person name="Qi P."/>
            <person name="Barry K."/>
            <person name="Lipzen A."/>
            <person name="Berry L."/>
            <person name="Pedersen C."/>
            <person name="Gottilla T."/>
            <person name="Foltz A."/>
            <person name="Yu H."/>
            <person name="O'Malley R."/>
            <person name="Zhang C."/>
            <person name="Devos K."/>
            <person name="Sigmon B."/>
            <person name="Yu B."/>
            <person name="Obata T."/>
            <person name="Schmutz J."/>
            <person name="Schnable J."/>
        </authorList>
    </citation>
    <scope>NUCLEOTIDE SEQUENCE [LARGE SCALE GENOMIC DNA]</scope>
    <source>
        <strain evidence="3">cv. 540-79</strain>
    </source>
</reference>
<protein>
    <submittedName>
        <fullName evidence="2">Uncharacterized protein</fullName>
    </submittedName>
</protein>
<keyword evidence="3" id="KW-1185">Reference proteome</keyword>
<evidence type="ECO:0000313" key="2">
    <source>
        <dbReference type="EMBL" id="KAJ1256737.1"/>
    </source>
</evidence>
<gene>
    <name evidence="2" type="ORF">BS78_K318800</name>
</gene>
<accession>A0A9W8CGD0</accession>
<evidence type="ECO:0000313" key="3">
    <source>
        <dbReference type="Proteomes" id="UP001164776"/>
    </source>
</evidence>
<organism evidence="2 3">
    <name type="scientific">Paspalum vaginatum</name>
    <name type="common">seashore paspalum</name>
    <dbReference type="NCBI Taxonomy" id="158149"/>
    <lineage>
        <taxon>Eukaryota</taxon>
        <taxon>Viridiplantae</taxon>
        <taxon>Streptophyta</taxon>
        <taxon>Embryophyta</taxon>
        <taxon>Tracheophyta</taxon>
        <taxon>Spermatophyta</taxon>
        <taxon>Magnoliopsida</taxon>
        <taxon>Liliopsida</taxon>
        <taxon>Poales</taxon>
        <taxon>Poaceae</taxon>
        <taxon>PACMAD clade</taxon>
        <taxon>Panicoideae</taxon>
        <taxon>Andropogonodae</taxon>
        <taxon>Paspaleae</taxon>
        <taxon>Paspalinae</taxon>
        <taxon>Paspalum</taxon>
    </lineage>
</organism>
<proteinExistence type="predicted"/>
<dbReference type="Proteomes" id="UP001164776">
    <property type="component" value="Unassembled WGS sequence"/>
</dbReference>
<evidence type="ECO:0000256" key="1">
    <source>
        <dbReference type="SAM" id="MobiDB-lite"/>
    </source>
</evidence>
<feature type="region of interest" description="Disordered" evidence="1">
    <location>
        <begin position="23"/>
        <end position="145"/>
    </location>
</feature>
<name>A0A9W8CGD0_9POAL</name>
<dbReference type="AlphaFoldDB" id="A0A9W8CGD0"/>
<feature type="compositionally biased region" description="Low complexity" evidence="1">
    <location>
        <begin position="105"/>
        <end position="144"/>
    </location>
</feature>
<dbReference type="EMBL" id="MU629482">
    <property type="protein sequence ID" value="KAJ1256737.1"/>
    <property type="molecule type" value="Genomic_DNA"/>
</dbReference>
<sequence length="174" mass="18771">MSPPPVACHAPEPCERARRRVLRRSRAAWPRPLRRQAELSRRVLPWSRAAWPHPPRRLVEPSRAPPSPPTGMRRAAVPSAPRAAESSRGRALLAGKRRAPPRPPAAARRAATPSAPASRAEPRAAAPSSPRAAESSAPASRLAPCASHAASLRYHGRPDSCMASATWIESLERS</sequence>
<comment type="caution">
    <text evidence="2">The sequence shown here is derived from an EMBL/GenBank/DDBJ whole genome shotgun (WGS) entry which is preliminary data.</text>
</comment>
<feature type="compositionally biased region" description="Low complexity" evidence="1">
    <location>
        <begin position="73"/>
        <end position="94"/>
    </location>
</feature>